<accession>K6W7M1</accession>
<dbReference type="FunFam" id="1.10.287.130:FF:000008">
    <property type="entry name" value="Two-component sensor histidine kinase"/>
    <property type="match status" value="1"/>
</dbReference>
<proteinExistence type="predicted"/>
<keyword evidence="8 16" id="KW-0418">Kinase</keyword>
<keyword evidence="4" id="KW-1003">Cell membrane</keyword>
<dbReference type="GO" id="GO:0016036">
    <property type="term" value="P:cellular response to phosphate starvation"/>
    <property type="evidence" value="ECO:0007669"/>
    <property type="project" value="TreeGrafter"/>
</dbReference>
<evidence type="ECO:0000259" key="15">
    <source>
        <dbReference type="PROSITE" id="PS50109"/>
    </source>
</evidence>
<dbReference type="GO" id="GO:0005524">
    <property type="term" value="F:ATP binding"/>
    <property type="evidence" value="ECO:0007669"/>
    <property type="project" value="UniProtKB-KW"/>
</dbReference>
<keyword evidence="14" id="KW-0812">Transmembrane</keyword>
<evidence type="ECO:0000256" key="9">
    <source>
        <dbReference type="ARBA" id="ARBA00022840"/>
    </source>
</evidence>
<comment type="caution">
    <text evidence="16">The sequence shown here is derived from an EMBL/GenBank/DDBJ whole genome shotgun (WGS) entry which is preliminary data.</text>
</comment>
<keyword evidence="9" id="KW-0067">ATP-binding</keyword>
<evidence type="ECO:0000256" key="2">
    <source>
        <dbReference type="ARBA" id="ARBA00004236"/>
    </source>
</evidence>
<dbReference type="PANTHER" id="PTHR45453:SF1">
    <property type="entry name" value="PHOSPHATE REGULON SENSOR PROTEIN PHOR"/>
    <property type="match status" value="1"/>
</dbReference>
<gene>
    <name evidence="16" type="primary">senX3</name>
    <name evidence="16" type="ORF">AUCHE_08_00690</name>
</gene>
<evidence type="ECO:0000256" key="4">
    <source>
        <dbReference type="ARBA" id="ARBA00022475"/>
    </source>
</evidence>
<evidence type="ECO:0000256" key="5">
    <source>
        <dbReference type="ARBA" id="ARBA00022553"/>
    </source>
</evidence>
<dbReference type="InterPro" id="IPR003594">
    <property type="entry name" value="HATPase_dom"/>
</dbReference>
<evidence type="ECO:0000256" key="8">
    <source>
        <dbReference type="ARBA" id="ARBA00022777"/>
    </source>
</evidence>
<dbReference type="SMART" id="SM00388">
    <property type="entry name" value="HisKA"/>
    <property type="match status" value="1"/>
</dbReference>
<dbReference type="GO" id="GO:0005886">
    <property type="term" value="C:plasma membrane"/>
    <property type="evidence" value="ECO:0007669"/>
    <property type="project" value="UniProtKB-SubCell"/>
</dbReference>
<comment type="catalytic activity">
    <reaction evidence="1">
        <text>ATP + protein L-histidine = ADP + protein N-phospho-L-histidine.</text>
        <dbReference type="EC" id="2.7.13.3"/>
    </reaction>
</comment>
<dbReference type="FunFam" id="3.30.565.10:FF:000006">
    <property type="entry name" value="Sensor histidine kinase WalK"/>
    <property type="match status" value="1"/>
</dbReference>
<dbReference type="SMART" id="SM00387">
    <property type="entry name" value="HATPase_c"/>
    <property type="match status" value="1"/>
</dbReference>
<evidence type="ECO:0000313" key="16">
    <source>
        <dbReference type="EMBL" id="GAB77827.1"/>
    </source>
</evidence>
<keyword evidence="10" id="KW-0902">Two-component regulatory system</keyword>
<dbReference type="CDD" id="cd00075">
    <property type="entry name" value="HATPase"/>
    <property type="match status" value="1"/>
</dbReference>
<dbReference type="Gene3D" id="3.30.565.10">
    <property type="entry name" value="Histidine kinase-like ATPase, C-terminal domain"/>
    <property type="match status" value="1"/>
</dbReference>
<evidence type="ECO:0000256" key="11">
    <source>
        <dbReference type="ARBA" id="ARBA00023136"/>
    </source>
</evidence>
<dbReference type="STRING" id="100225.SAMN05421595_0336"/>
<feature type="compositionally biased region" description="Polar residues" evidence="13">
    <location>
        <begin position="443"/>
        <end position="455"/>
    </location>
</feature>
<dbReference type="InterPro" id="IPR050351">
    <property type="entry name" value="BphY/WalK/GraS-like"/>
</dbReference>
<dbReference type="Pfam" id="PF02518">
    <property type="entry name" value="HATPase_c"/>
    <property type="match status" value="1"/>
</dbReference>
<evidence type="ECO:0000256" key="7">
    <source>
        <dbReference type="ARBA" id="ARBA00022741"/>
    </source>
</evidence>
<dbReference type="Gene3D" id="1.10.287.130">
    <property type="match status" value="1"/>
</dbReference>
<feature type="transmembrane region" description="Helical" evidence="14">
    <location>
        <begin position="36"/>
        <end position="56"/>
    </location>
</feature>
<dbReference type="AlphaFoldDB" id="K6W7M1"/>
<feature type="domain" description="Histidine kinase" evidence="15">
    <location>
        <begin position="191"/>
        <end position="407"/>
    </location>
</feature>
<dbReference type="PANTHER" id="PTHR45453">
    <property type="entry name" value="PHOSPHATE REGULON SENSOR PROTEIN PHOR"/>
    <property type="match status" value="1"/>
</dbReference>
<evidence type="ECO:0000256" key="13">
    <source>
        <dbReference type="SAM" id="MobiDB-lite"/>
    </source>
</evidence>
<dbReference type="InterPro" id="IPR005467">
    <property type="entry name" value="His_kinase_dom"/>
</dbReference>
<organism evidence="16 17">
    <name type="scientific">Austwickia chelonae NBRC 105200</name>
    <dbReference type="NCBI Taxonomy" id="1184607"/>
    <lineage>
        <taxon>Bacteria</taxon>
        <taxon>Bacillati</taxon>
        <taxon>Actinomycetota</taxon>
        <taxon>Actinomycetes</taxon>
        <taxon>Micrococcales</taxon>
        <taxon>Dermatophilaceae</taxon>
        <taxon>Austwickia</taxon>
    </lineage>
</organism>
<dbReference type="InterPro" id="IPR036890">
    <property type="entry name" value="HATPase_C_sf"/>
</dbReference>
<evidence type="ECO:0000256" key="1">
    <source>
        <dbReference type="ARBA" id="ARBA00000085"/>
    </source>
</evidence>
<evidence type="ECO:0000256" key="14">
    <source>
        <dbReference type="SAM" id="Phobius"/>
    </source>
</evidence>
<keyword evidence="17" id="KW-1185">Reference proteome</keyword>
<keyword evidence="11 14" id="KW-0472">Membrane</keyword>
<dbReference type="eggNOG" id="COG5002">
    <property type="taxonomic scope" value="Bacteria"/>
</dbReference>
<comment type="subcellular location">
    <subcellularLocation>
        <location evidence="2">Cell membrane</location>
    </subcellularLocation>
</comment>
<evidence type="ECO:0000256" key="6">
    <source>
        <dbReference type="ARBA" id="ARBA00022679"/>
    </source>
</evidence>
<protein>
    <recommendedName>
        <fullName evidence="12">Sensor-like histidine kinase SenX3</fullName>
        <ecNumber evidence="3">2.7.13.3</ecNumber>
    </recommendedName>
</protein>
<dbReference type="Proteomes" id="UP000008495">
    <property type="component" value="Unassembled WGS sequence"/>
</dbReference>
<dbReference type="PRINTS" id="PR00344">
    <property type="entry name" value="BCTRLSENSOR"/>
</dbReference>
<keyword evidence="6" id="KW-0808">Transferase</keyword>
<dbReference type="GO" id="GO:0004721">
    <property type="term" value="F:phosphoprotein phosphatase activity"/>
    <property type="evidence" value="ECO:0007669"/>
    <property type="project" value="TreeGrafter"/>
</dbReference>
<evidence type="ECO:0000313" key="17">
    <source>
        <dbReference type="Proteomes" id="UP000008495"/>
    </source>
</evidence>
<dbReference type="SUPFAM" id="SSF55874">
    <property type="entry name" value="ATPase domain of HSP90 chaperone/DNA topoisomerase II/histidine kinase"/>
    <property type="match status" value="1"/>
</dbReference>
<keyword evidence="7" id="KW-0547">Nucleotide-binding</keyword>
<dbReference type="Pfam" id="PF00512">
    <property type="entry name" value="HisKA"/>
    <property type="match status" value="1"/>
</dbReference>
<reference evidence="16 17" key="1">
    <citation type="submission" date="2012-08" db="EMBL/GenBank/DDBJ databases">
        <title>Whole genome shotgun sequence of Austwickia chelonae NBRC 105200.</title>
        <authorList>
            <person name="Yoshida I."/>
            <person name="Hosoyama A."/>
            <person name="Tsuchikane K."/>
            <person name="Katsumata H."/>
            <person name="Ando Y."/>
            <person name="Ohji S."/>
            <person name="Hamada M."/>
            <person name="Tamura T."/>
            <person name="Yamazoe A."/>
            <person name="Yamazaki S."/>
            <person name="Fujita N."/>
        </authorList>
    </citation>
    <scope>NUCLEOTIDE SEQUENCE [LARGE SCALE GENOMIC DNA]</scope>
    <source>
        <strain evidence="16 17">NBRC 105200</strain>
    </source>
</reference>
<dbReference type="SUPFAM" id="SSF47384">
    <property type="entry name" value="Homodimeric domain of signal transducing histidine kinase"/>
    <property type="match status" value="1"/>
</dbReference>
<keyword evidence="14" id="KW-1133">Transmembrane helix</keyword>
<dbReference type="InterPro" id="IPR036097">
    <property type="entry name" value="HisK_dim/P_sf"/>
</dbReference>
<dbReference type="GO" id="GO:0000155">
    <property type="term" value="F:phosphorelay sensor kinase activity"/>
    <property type="evidence" value="ECO:0007669"/>
    <property type="project" value="InterPro"/>
</dbReference>
<dbReference type="InterPro" id="IPR003661">
    <property type="entry name" value="HisK_dim/P_dom"/>
</dbReference>
<feature type="region of interest" description="Disordered" evidence="13">
    <location>
        <begin position="412"/>
        <end position="455"/>
    </location>
</feature>
<name>K6W7M1_9MICO</name>
<sequence length="455" mass="47965">MNSFGRSSEQYAPGPWHCPVKSGGAAGVRNLPVVEMTVWLCLALVGGLVVGAVLGARVVSGRCGGTDGEDEDGADPSTSGVADVLRVLRSSAVVLDAGDAVVIASPAALALGLIRGRDLAHAELRDLVRAVRREGVIRESSLELARGPMGQGTLSVQARVAPLKQDQVLLLVEDHTQAQRVEAVRRDFVANVSHELKTPVGGISLLAEAVLDARDDAEAVSRFARRIQVESSRLSRLVQEIVDLSRLQASDSLSDPVLVNVAVVAREAAERIMTLAEAKQMNVVIASDPDVWIYGDAHMLGTAVDNLLTNAVNYSGNSTRVALGVRRVGAVVEIMVSDQGQGIPAAEQDRIFERFYRVDPARSRATGGTGLGLAIVKHICTNHGGEVKVWSEEGRGSTFTMRLPAAAQGVDVAGTSDVGDTPSTEVNSPVDGIHARGEDGAFSQDSSRSSRPAER</sequence>
<evidence type="ECO:0000256" key="12">
    <source>
        <dbReference type="ARBA" id="ARBA00039401"/>
    </source>
</evidence>
<dbReference type="InterPro" id="IPR004358">
    <property type="entry name" value="Sig_transdc_His_kin-like_C"/>
</dbReference>
<dbReference type="EMBL" id="BAGZ01000008">
    <property type="protein sequence ID" value="GAB77827.1"/>
    <property type="molecule type" value="Genomic_DNA"/>
</dbReference>
<dbReference type="CDD" id="cd00082">
    <property type="entry name" value="HisKA"/>
    <property type="match status" value="1"/>
</dbReference>
<keyword evidence="5" id="KW-0597">Phosphoprotein</keyword>
<dbReference type="PROSITE" id="PS50109">
    <property type="entry name" value="HIS_KIN"/>
    <property type="match status" value="1"/>
</dbReference>
<evidence type="ECO:0000256" key="10">
    <source>
        <dbReference type="ARBA" id="ARBA00023012"/>
    </source>
</evidence>
<evidence type="ECO:0000256" key="3">
    <source>
        <dbReference type="ARBA" id="ARBA00012438"/>
    </source>
</evidence>
<dbReference type="EC" id="2.7.13.3" evidence="3"/>